<protein>
    <submittedName>
        <fullName evidence="5">Hydrogenase large subunit domain protein</fullName>
    </submittedName>
</protein>
<dbReference type="eggNOG" id="COG4624">
    <property type="taxonomic scope" value="Bacteria"/>
</dbReference>
<dbReference type="Pfam" id="PF00037">
    <property type="entry name" value="Fer4"/>
    <property type="match status" value="2"/>
</dbReference>
<keyword evidence="1" id="KW-0479">Metal-binding</keyword>
<dbReference type="SUPFAM" id="SSF54862">
    <property type="entry name" value="4Fe-4S ferredoxins"/>
    <property type="match status" value="1"/>
</dbReference>
<proteinExistence type="predicted"/>
<dbReference type="InterPro" id="IPR027631">
    <property type="entry name" value="Mono_FeFe_hydrog"/>
</dbReference>
<dbReference type="AlphaFoldDB" id="B8D101"/>
<dbReference type="PROSITE" id="PS00198">
    <property type="entry name" value="4FE4S_FER_1"/>
    <property type="match status" value="1"/>
</dbReference>
<dbReference type="GO" id="GO:0051536">
    <property type="term" value="F:iron-sulfur cluster binding"/>
    <property type="evidence" value="ECO:0007669"/>
    <property type="project" value="UniProtKB-KW"/>
</dbReference>
<dbReference type="HOGENOM" id="CLU_039046_0_1_9"/>
<dbReference type="Proteomes" id="UP000000719">
    <property type="component" value="Chromosome"/>
</dbReference>
<evidence type="ECO:0000313" key="5">
    <source>
        <dbReference type="EMBL" id="ACL68970.1"/>
    </source>
</evidence>
<accession>B8D101</accession>
<dbReference type="OrthoDB" id="9798098at2"/>
<keyword evidence="2" id="KW-0408">Iron</keyword>
<organism evidence="5 6">
    <name type="scientific">Halothermothrix orenii (strain H 168 / OCM 544 / DSM 9562)</name>
    <dbReference type="NCBI Taxonomy" id="373903"/>
    <lineage>
        <taxon>Bacteria</taxon>
        <taxon>Bacillati</taxon>
        <taxon>Bacillota</taxon>
        <taxon>Clostridia</taxon>
        <taxon>Halanaerobiales</taxon>
        <taxon>Halothermotrichaceae</taxon>
        <taxon>Halothermothrix</taxon>
    </lineage>
</organism>
<dbReference type="NCBIfam" id="TIGR04105">
    <property type="entry name" value="FeFe_hydrog_B1"/>
    <property type="match status" value="1"/>
</dbReference>
<dbReference type="InterPro" id="IPR050340">
    <property type="entry name" value="Cytosolic_Fe-S_CAF"/>
</dbReference>
<dbReference type="STRING" id="373903.Hore_02090"/>
<dbReference type="PROSITE" id="PS51379">
    <property type="entry name" value="4FE4S_FER_2"/>
    <property type="match status" value="2"/>
</dbReference>
<evidence type="ECO:0000313" key="6">
    <source>
        <dbReference type="Proteomes" id="UP000000719"/>
    </source>
</evidence>
<dbReference type="Gene3D" id="3.40.950.10">
    <property type="entry name" value="Fe-only Hydrogenase (Larger Subunit), Chain L, domain 3"/>
    <property type="match status" value="1"/>
</dbReference>
<dbReference type="SUPFAM" id="SSF53920">
    <property type="entry name" value="Fe-only hydrogenase"/>
    <property type="match status" value="1"/>
</dbReference>
<dbReference type="EMBL" id="CP001098">
    <property type="protein sequence ID" value="ACL68970.1"/>
    <property type="molecule type" value="Genomic_DNA"/>
</dbReference>
<evidence type="ECO:0000256" key="2">
    <source>
        <dbReference type="ARBA" id="ARBA00023004"/>
    </source>
</evidence>
<dbReference type="InterPro" id="IPR004108">
    <property type="entry name" value="Fe_hydrogenase_lsu_C"/>
</dbReference>
<dbReference type="InterPro" id="IPR017900">
    <property type="entry name" value="4Fe4S_Fe_S_CS"/>
</dbReference>
<dbReference type="PANTHER" id="PTHR11615">
    <property type="entry name" value="NITRATE, FORMATE, IRON DEHYDROGENASE"/>
    <property type="match status" value="1"/>
</dbReference>
<dbReference type="RefSeq" id="WP_012635168.1">
    <property type="nucleotide sequence ID" value="NC_011899.1"/>
</dbReference>
<dbReference type="Gene3D" id="3.30.70.20">
    <property type="match status" value="2"/>
</dbReference>
<reference evidence="5 6" key="1">
    <citation type="journal article" date="2009" name="PLoS ONE">
        <title>Genome analysis of the anaerobic thermohalophilic bacterium Halothermothrix orenii.</title>
        <authorList>
            <person name="Mavromatis K."/>
            <person name="Ivanova N."/>
            <person name="Anderson I."/>
            <person name="Lykidis A."/>
            <person name="Hooper S.D."/>
            <person name="Sun H."/>
            <person name="Kunin V."/>
            <person name="Lapidus A."/>
            <person name="Hugenholtz P."/>
            <person name="Patel B."/>
            <person name="Kyrpides N.C."/>
        </authorList>
    </citation>
    <scope>NUCLEOTIDE SEQUENCE [LARGE SCALE GENOMIC DNA]</scope>
    <source>
        <strain evidence="6">H 168 / OCM 544 / DSM 9562</strain>
    </source>
</reference>
<dbReference type="InterPro" id="IPR017896">
    <property type="entry name" value="4Fe4S_Fe-S-bd"/>
</dbReference>
<gene>
    <name evidence="5" type="ordered locus">Hore_02090</name>
</gene>
<sequence length="491" mass="53082">MAGEVSEVTRIRRKVLTEIARLTFEDRLVEEVDYIPRRLTENGISNYRCCVYKERAILKERVKLALGVAPDEVDDEEKSLSEIASNVLQGQLGNSDRNIAIIEEACDQCSIDKIVVTNACRNCVAHHCVNSCPRGAITIVNNQAYVIREKCVECGLCVKACPYGAILEVERPCTSACSLDAVVPGEKSTAEIDDNNCIECGSCIEACPFGAISYKSEIVRVVQMLKSGDINTVALVAPSYIGQFGPRVDWEKLCTGLKRLGFHDVIPVALGADKVIEEESREFQAMTDKPMFNSCCPSFVNLIELKFPEYLSQVSTTESPMLKAAYLAKEDGELVQCVFIGPCLAKKSEARNKGQGLIDAVLTFEEIAAMLVAKGINLAKITETGDLSEEHRSPSIPAQAFCEAGGVGSAISGKLNNNDNGIRFHQVDGASECLKVLNQIKAGKIKADFVEGMGCQGGCIGGPGTLVNRRVASGLLKKLIKSRGGEKVGTK</sequence>
<evidence type="ECO:0000259" key="4">
    <source>
        <dbReference type="PROSITE" id="PS51379"/>
    </source>
</evidence>
<feature type="domain" description="4Fe-4S ferredoxin-type" evidence="4">
    <location>
        <begin position="142"/>
        <end position="172"/>
    </location>
</feature>
<dbReference type="eggNOG" id="COG1142">
    <property type="taxonomic scope" value="Bacteria"/>
</dbReference>
<evidence type="ECO:0000256" key="3">
    <source>
        <dbReference type="ARBA" id="ARBA00023014"/>
    </source>
</evidence>
<dbReference type="InterPro" id="IPR009016">
    <property type="entry name" value="Fe_hydrogenase"/>
</dbReference>
<dbReference type="KEGG" id="hor:Hore_02090"/>
<name>B8D101_HALOH</name>
<dbReference type="Pfam" id="PF02906">
    <property type="entry name" value="Fe_hyd_lg_C"/>
    <property type="match status" value="1"/>
</dbReference>
<feature type="domain" description="4Fe-4S ferredoxin-type" evidence="4">
    <location>
        <begin position="188"/>
        <end position="217"/>
    </location>
</feature>
<keyword evidence="6" id="KW-1185">Reference proteome</keyword>
<keyword evidence="3" id="KW-0411">Iron-sulfur</keyword>
<dbReference type="GO" id="GO:0046872">
    <property type="term" value="F:metal ion binding"/>
    <property type="evidence" value="ECO:0007669"/>
    <property type="project" value="UniProtKB-KW"/>
</dbReference>
<evidence type="ECO:0000256" key="1">
    <source>
        <dbReference type="ARBA" id="ARBA00022723"/>
    </source>
</evidence>